<accession>A0ABX7AYA8</accession>
<keyword evidence="1" id="KW-0472">Membrane</keyword>
<gene>
    <name evidence="2" type="ORF">FJQ98_12660</name>
</gene>
<keyword evidence="1" id="KW-0812">Transmembrane</keyword>
<protein>
    <recommendedName>
        <fullName evidence="4">ECF-type sigma factor negative effector</fullName>
    </recommendedName>
</protein>
<organism evidence="2 3">
    <name type="scientific">Lysinibacillus agricola</name>
    <dbReference type="NCBI Taxonomy" id="2590012"/>
    <lineage>
        <taxon>Bacteria</taxon>
        <taxon>Bacillati</taxon>
        <taxon>Bacillota</taxon>
        <taxon>Bacilli</taxon>
        <taxon>Bacillales</taxon>
        <taxon>Bacillaceae</taxon>
        <taxon>Lysinibacillus</taxon>
    </lineage>
</organism>
<evidence type="ECO:0000313" key="2">
    <source>
        <dbReference type="EMBL" id="QQP14774.1"/>
    </source>
</evidence>
<sequence>MKEFKAKLKEELRQDAPFTNDIKQRILQPKPIKRKCNWQVVSVSIAACFIIGLMLFVEFSQKNNLQTASQQNELLPIVDDVSSLDVIEPKYAHLLGEQWMLHFLPMIIDKEATITYGDYIAFYGTDGLVVSTVLGLGNDNVTMNQGQILVDNTALKVHGLNEQIKNEDINDPFNNSYLFHNWGTKPEPFIDKSISTKEKEFVVYENDEGHTIMKINEGQLVGKVVGFQNFELTFELTEQEQQVFDAFKTDYNVEKLKNMTPQAITKMFLLSDIEKDYETYEALFTTNINEETESVRRYYEKTKIVRQELFTEEINRLIIANLFAGLENAEFEQQTDTIGVVKFISIEGTQTELGMEKNAQGIWQPAFSRGIY</sequence>
<dbReference type="RefSeq" id="WP_053592722.1">
    <property type="nucleotide sequence ID" value="NZ_CP067341.1"/>
</dbReference>
<proteinExistence type="predicted"/>
<dbReference type="Proteomes" id="UP000596049">
    <property type="component" value="Chromosome"/>
</dbReference>
<reference evidence="2 3" key="1">
    <citation type="submission" date="2020-01" db="EMBL/GenBank/DDBJ databases">
        <authorList>
            <person name="Liu G."/>
            <person name="Liu B."/>
        </authorList>
    </citation>
    <scope>NUCLEOTIDE SEQUENCE [LARGE SCALE GENOMIC DNA]</scope>
    <source>
        <strain evidence="2 3">FJAT-51161</strain>
    </source>
</reference>
<evidence type="ECO:0008006" key="4">
    <source>
        <dbReference type="Google" id="ProtNLM"/>
    </source>
</evidence>
<keyword evidence="3" id="KW-1185">Reference proteome</keyword>
<evidence type="ECO:0000256" key="1">
    <source>
        <dbReference type="SAM" id="Phobius"/>
    </source>
</evidence>
<evidence type="ECO:0000313" key="3">
    <source>
        <dbReference type="Proteomes" id="UP000596049"/>
    </source>
</evidence>
<name>A0ABX7AYA8_9BACI</name>
<keyword evidence="1" id="KW-1133">Transmembrane helix</keyword>
<dbReference type="EMBL" id="CP067341">
    <property type="protein sequence ID" value="QQP14774.1"/>
    <property type="molecule type" value="Genomic_DNA"/>
</dbReference>
<feature type="transmembrane region" description="Helical" evidence="1">
    <location>
        <begin position="38"/>
        <end position="57"/>
    </location>
</feature>